<dbReference type="AlphaFoldDB" id="A0A0D9WXP4"/>
<evidence type="ECO:0000313" key="1">
    <source>
        <dbReference type="EnsemblPlants" id="LPERR07G08850.1"/>
    </source>
</evidence>
<reference evidence="1" key="3">
    <citation type="submission" date="2015-04" db="UniProtKB">
        <authorList>
            <consortium name="EnsemblPlants"/>
        </authorList>
    </citation>
    <scope>IDENTIFICATION</scope>
</reference>
<dbReference type="Proteomes" id="UP000032180">
    <property type="component" value="Chromosome 7"/>
</dbReference>
<dbReference type="Gramene" id="LPERR07G08850.1">
    <property type="protein sequence ID" value="LPERR07G08850.1"/>
    <property type="gene ID" value="LPERR07G08850"/>
</dbReference>
<reference evidence="2" key="2">
    <citation type="submission" date="2013-12" db="EMBL/GenBank/DDBJ databases">
        <authorList>
            <person name="Yu Y."/>
            <person name="Lee S."/>
            <person name="de Baynast K."/>
            <person name="Wissotski M."/>
            <person name="Liu L."/>
            <person name="Talag J."/>
            <person name="Goicoechea J."/>
            <person name="Angelova A."/>
            <person name="Jetty R."/>
            <person name="Kudrna D."/>
            <person name="Golser W."/>
            <person name="Rivera L."/>
            <person name="Zhang J."/>
            <person name="Wing R."/>
        </authorList>
    </citation>
    <scope>NUCLEOTIDE SEQUENCE</scope>
</reference>
<dbReference type="PANTHER" id="PTHR33527:SF14">
    <property type="entry name" value="OS07G0274300 PROTEIN"/>
    <property type="match status" value="1"/>
</dbReference>
<keyword evidence="2" id="KW-1185">Reference proteome</keyword>
<dbReference type="HOGENOM" id="CLU_1099877_0_0_1"/>
<organism evidence="1 2">
    <name type="scientific">Leersia perrieri</name>
    <dbReference type="NCBI Taxonomy" id="77586"/>
    <lineage>
        <taxon>Eukaryota</taxon>
        <taxon>Viridiplantae</taxon>
        <taxon>Streptophyta</taxon>
        <taxon>Embryophyta</taxon>
        <taxon>Tracheophyta</taxon>
        <taxon>Spermatophyta</taxon>
        <taxon>Magnoliopsida</taxon>
        <taxon>Liliopsida</taxon>
        <taxon>Poales</taxon>
        <taxon>Poaceae</taxon>
        <taxon>BOP clade</taxon>
        <taxon>Oryzoideae</taxon>
        <taxon>Oryzeae</taxon>
        <taxon>Oryzinae</taxon>
        <taxon>Leersia</taxon>
    </lineage>
</organism>
<dbReference type="EnsemblPlants" id="LPERR07G08850.1">
    <property type="protein sequence ID" value="LPERR07G08850.1"/>
    <property type="gene ID" value="LPERR07G08850"/>
</dbReference>
<proteinExistence type="predicted"/>
<protein>
    <submittedName>
        <fullName evidence="1">Uncharacterized protein</fullName>
    </submittedName>
</protein>
<evidence type="ECO:0000313" key="2">
    <source>
        <dbReference type="Proteomes" id="UP000032180"/>
    </source>
</evidence>
<dbReference type="PANTHER" id="PTHR33527">
    <property type="entry name" value="OS07G0274300 PROTEIN"/>
    <property type="match status" value="1"/>
</dbReference>
<sequence>MLIEANGHLDFFQHIAVFDDNQFQAAAFAAKSFVELLPLENGNPVDIVLPNTPFQEQVIQGISLFLHNFCYNALADLQGNAELKDNIHGIRQSYQDHLKNEYLARVTTIANVVQGTLQKLKDQGTDSPTIQSPAYKILQCIREAIHRPEPTMRLAEILQTLNISRDRKVAAYDAEEERVEDSTSKNYGDVEDISLKEHVGPSSSRQITHVAFITFFTEETLIRVLDGNKRVKLIINGKNLWAQKYVPKGKNKV</sequence>
<accession>A0A0D9WXP4</accession>
<reference evidence="1 2" key="1">
    <citation type="submission" date="2012-08" db="EMBL/GenBank/DDBJ databases">
        <title>Oryza genome evolution.</title>
        <authorList>
            <person name="Wing R.A."/>
        </authorList>
    </citation>
    <scope>NUCLEOTIDE SEQUENCE</scope>
</reference>
<name>A0A0D9WXP4_9ORYZ</name>